<gene>
    <name evidence="3" type="ORF">AYM40_33115</name>
</gene>
<reference evidence="3 4" key="1">
    <citation type="journal article" date="2016" name="Gene">
        <title>PacBio SMRT assembly of a complex multi-replicon genome reveals chlorocatechol degradative operon in a region of genome plasticity.</title>
        <authorList>
            <person name="Ricker N."/>
            <person name="Shen S.Y."/>
            <person name="Goordial J."/>
            <person name="Jin S."/>
            <person name="Fulthorpe R.R."/>
        </authorList>
    </citation>
    <scope>NUCLEOTIDE SEQUENCE [LARGE SCALE GENOMIC DNA]</scope>
    <source>
        <strain evidence="3 4">OLGA172</strain>
    </source>
</reference>
<dbReference type="Proteomes" id="UP000076852">
    <property type="component" value="Chromosome 2"/>
</dbReference>
<keyword evidence="4" id="KW-1185">Reference proteome</keyword>
<name>A0A160FVR7_9BURK</name>
<dbReference type="InterPro" id="IPR032783">
    <property type="entry name" value="AraC_lig"/>
</dbReference>
<dbReference type="EMBL" id="CP014579">
    <property type="protein sequence ID" value="ANB76978.1"/>
    <property type="molecule type" value="Genomic_DNA"/>
</dbReference>
<sequence>MMPVSGQLEIRCSYGAPWRIAYDRANAGEMPYHVVLGGSAILEIPGGGAPQHLAAGDIVLLSHGSRPR</sequence>
<dbReference type="STRING" id="1804984.AYM40_33115"/>
<feature type="domain" description="AraC-type transcription regulator ligand-binding" evidence="2">
    <location>
        <begin position="4"/>
        <end position="65"/>
    </location>
</feature>
<accession>A0A160FVR7</accession>
<evidence type="ECO:0000256" key="1">
    <source>
        <dbReference type="ARBA" id="ARBA00023125"/>
    </source>
</evidence>
<dbReference type="Pfam" id="PF12852">
    <property type="entry name" value="Cupin_6"/>
    <property type="match status" value="1"/>
</dbReference>
<dbReference type="KEGG" id="buz:AYM40_33115"/>
<proteinExistence type="predicted"/>
<evidence type="ECO:0000313" key="4">
    <source>
        <dbReference type="Proteomes" id="UP000076852"/>
    </source>
</evidence>
<keyword evidence="1" id="KW-0238">DNA-binding</keyword>
<protein>
    <recommendedName>
        <fullName evidence="2">AraC-type transcription regulator ligand-binding domain-containing protein</fullName>
    </recommendedName>
</protein>
<evidence type="ECO:0000259" key="2">
    <source>
        <dbReference type="Pfam" id="PF12852"/>
    </source>
</evidence>
<organism evidence="3 4">
    <name type="scientific">Paraburkholderia phytofirmans OLGA172</name>
    <dbReference type="NCBI Taxonomy" id="1417228"/>
    <lineage>
        <taxon>Bacteria</taxon>
        <taxon>Pseudomonadati</taxon>
        <taxon>Pseudomonadota</taxon>
        <taxon>Betaproteobacteria</taxon>
        <taxon>Burkholderiales</taxon>
        <taxon>Burkholderiaceae</taxon>
        <taxon>Paraburkholderia</taxon>
    </lineage>
</organism>
<dbReference type="AlphaFoldDB" id="A0A160FVR7"/>
<dbReference type="GO" id="GO:0003677">
    <property type="term" value="F:DNA binding"/>
    <property type="evidence" value="ECO:0007669"/>
    <property type="project" value="UniProtKB-KW"/>
</dbReference>
<evidence type="ECO:0000313" key="3">
    <source>
        <dbReference type="EMBL" id="ANB76978.1"/>
    </source>
</evidence>